<dbReference type="Proteomes" id="UP001341840">
    <property type="component" value="Unassembled WGS sequence"/>
</dbReference>
<dbReference type="Pfam" id="PF26130">
    <property type="entry name" value="PB1-like"/>
    <property type="match status" value="1"/>
</dbReference>
<dbReference type="EMBL" id="JASCZI010151173">
    <property type="protein sequence ID" value="MED6170524.1"/>
    <property type="molecule type" value="Genomic_DNA"/>
</dbReference>
<gene>
    <name evidence="4" type="ORF">PIB30_031866</name>
</gene>
<evidence type="ECO:0000313" key="4">
    <source>
        <dbReference type="EMBL" id="MED6170524.1"/>
    </source>
</evidence>
<feature type="region of interest" description="Disordered" evidence="1">
    <location>
        <begin position="119"/>
        <end position="186"/>
    </location>
</feature>
<dbReference type="InterPro" id="IPR058594">
    <property type="entry name" value="PB1-like_dom_pln"/>
</dbReference>
<evidence type="ECO:0000313" key="5">
    <source>
        <dbReference type="Proteomes" id="UP001341840"/>
    </source>
</evidence>
<evidence type="ECO:0000259" key="3">
    <source>
        <dbReference type="Pfam" id="PF26130"/>
    </source>
</evidence>
<feature type="compositionally biased region" description="Low complexity" evidence="1">
    <location>
        <begin position="130"/>
        <end position="139"/>
    </location>
</feature>
<keyword evidence="5" id="KW-1185">Reference proteome</keyword>
<feature type="compositionally biased region" description="Gly residues" evidence="1">
    <location>
        <begin position="140"/>
        <end position="149"/>
    </location>
</feature>
<dbReference type="InterPro" id="IPR004332">
    <property type="entry name" value="Transposase_MuDR"/>
</dbReference>
<evidence type="ECO:0008006" key="6">
    <source>
        <dbReference type="Google" id="ProtNLM"/>
    </source>
</evidence>
<name>A0ABU6VAT1_9FABA</name>
<proteinExistence type="predicted"/>
<sequence>MVYFNLTVYHGGRFGYDNGPLQYVDGDKTIIEEMDSDWWSIFEAYSELRRLGYEQCNIEALWYKDSALEDFEVDLNLFSNDEDALEMVRIAGLRDHVEMFVVHSIQDDKPFPEVGYIDVGPSNAEKEDQNGNVGTEEVNGNGGNAGGNAGEVQQEDGGRDEVDNVAGGEEQEEGGKTSLDSVEDSDDEEFIPFDLDVDSADDIQFTDSEEDYDDDGGFEELNDARVDKGKGVANVEFSDGEGYDSEEMEKDYEIGGGNDEQDGDSVRFPVYKAQKDMKEYGWEVGTVFASREEFKDAVTTFAVQTSRGITFGKIDLKRVRANCQNSCPFWLYATKMGEEST</sequence>
<protein>
    <recommendedName>
        <fullName evidence="6">Transposase MuDR plant domain-containing protein</fullName>
    </recommendedName>
</protein>
<dbReference type="Pfam" id="PF03108">
    <property type="entry name" value="DBD_Tnp_Mut"/>
    <property type="match status" value="1"/>
</dbReference>
<feature type="domain" description="PB1-like" evidence="3">
    <location>
        <begin position="4"/>
        <end position="103"/>
    </location>
</feature>
<evidence type="ECO:0000259" key="2">
    <source>
        <dbReference type="Pfam" id="PF03108"/>
    </source>
</evidence>
<reference evidence="4 5" key="1">
    <citation type="journal article" date="2023" name="Plants (Basel)">
        <title>Bridging the Gap: Combining Genomics and Transcriptomics Approaches to Understand Stylosanthes scabra, an Orphan Legume from the Brazilian Caatinga.</title>
        <authorList>
            <person name="Ferreira-Neto J.R.C."/>
            <person name="da Silva M.D."/>
            <person name="Binneck E."/>
            <person name="de Melo N.F."/>
            <person name="da Silva R.H."/>
            <person name="de Melo A.L.T.M."/>
            <person name="Pandolfi V."/>
            <person name="Bustamante F.O."/>
            <person name="Brasileiro-Vidal A.C."/>
            <person name="Benko-Iseppon A.M."/>
        </authorList>
    </citation>
    <scope>NUCLEOTIDE SEQUENCE [LARGE SCALE GENOMIC DNA]</scope>
    <source>
        <tissue evidence="4">Leaves</tissue>
    </source>
</reference>
<feature type="domain" description="Transposase MuDR plant" evidence="2">
    <location>
        <begin position="282"/>
        <end position="338"/>
    </location>
</feature>
<comment type="caution">
    <text evidence="4">The sequence shown here is derived from an EMBL/GenBank/DDBJ whole genome shotgun (WGS) entry which is preliminary data.</text>
</comment>
<accession>A0ABU6VAT1</accession>
<organism evidence="4 5">
    <name type="scientific">Stylosanthes scabra</name>
    <dbReference type="NCBI Taxonomy" id="79078"/>
    <lineage>
        <taxon>Eukaryota</taxon>
        <taxon>Viridiplantae</taxon>
        <taxon>Streptophyta</taxon>
        <taxon>Embryophyta</taxon>
        <taxon>Tracheophyta</taxon>
        <taxon>Spermatophyta</taxon>
        <taxon>Magnoliopsida</taxon>
        <taxon>eudicotyledons</taxon>
        <taxon>Gunneridae</taxon>
        <taxon>Pentapetalae</taxon>
        <taxon>rosids</taxon>
        <taxon>fabids</taxon>
        <taxon>Fabales</taxon>
        <taxon>Fabaceae</taxon>
        <taxon>Papilionoideae</taxon>
        <taxon>50 kb inversion clade</taxon>
        <taxon>dalbergioids sensu lato</taxon>
        <taxon>Dalbergieae</taxon>
        <taxon>Pterocarpus clade</taxon>
        <taxon>Stylosanthes</taxon>
    </lineage>
</organism>
<evidence type="ECO:0000256" key="1">
    <source>
        <dbReference type="SAM" id="MobiDB-lite"/>
    </source>
</evidence>